<dbReference type="EMBL" id="SOZI01000056">
    <property type="protein sequence ID" value="TNY20835.1"/>
    <property type="molecule type" value="Genomic_DNA"/>
</dbReference>
<reference evidence="3 4" key="1">
    <citation type="submission" date="2019-03" db="EMBL/GenBank/DDBJ databases">
        <title>Rhodosporidium diobovatum UCD-FST 08-225 genome sequencing, assembly, and annotation.</title>
        <authorList>
            <person name="Fakankun I.U."/>
            <person name="Fristensky B."/>
            <person name="Levin D.B."/>
        </authorList>
    </citation>
    <scope>NUCLEOTIDE SEQUENCE [LARGE SCALE GENOMIC DNA]</scope>
    <source>
        <strain evidence="3 4">UCD-FST 08-225</strain>
    </source>
</reference>
<protein>
    <recommendedName>
        <fullName evidence="5">Ser-Thr-rich glycosyl-phosphatidyl-inositol-anchored membrane family-domain-containing protein</fullName>
    </recommendedName>
</protein>
<evidence type="ECO:0008006" key="5">
    <source>
        <dbReference type="Google" id="ProtNLM"/>
    </source>
</evidence>
<feature type="chain" id="PRO_5022848496" description="Ser-Thr-rich glycosyl-phosphatidyl-inositol-anchored membrane family-domain-containing protein" evidence="2">
    <location>
        <begin position="19"/>
        <end position="234"/>
    </location>
</feature>
<evidence type="ECO:0000313" key="4">
    <source>
        <dbReference type="Proteomes" id="UP000311382"/>
    </source>
</evidence>
<feature type="compositionally biased region" description="Low complexity" evidence="1">
    <location>
        <begin position="180"/>
        <end position="205"/>
    </location>
</feature>
<keyword evidence="2" id="KW-0732">Signal</keyword>
<feature type="signal peptide" evidence="2">
    <location>
        <begin position="1"/>
        <end position="18"/>
    </location>
</feature>
<proteinExistence type="predicted"/>
<dbReference type="PANTHER" id="PTHR37487:SF2">
    <property type="entry name" value="EXPRESSED PROTEIN"/>
    <property type="match status" value="1"/>
</dbReference>
<evidence type="ECO:0000256" key="1">
    <source>
        <dbReference type="SAM" id="MobiDB-lite"/>
    </source>
</evidence>
<gene>
    <name evidence="3" type="ORF">DMC30DRAFT_416572</name>
</gene>
<sequence length="234" mass="22384">MRTFSVAAFLAAVGTALAQSQSLLINTPTVLYQCQPYLLTWGGGSAPYYVRVVPGGSLSGPVLATLDEQPTSDTSFTWTVNIAAGTEITLTLTDSTGAQAATAPVTIQPGDDSCLGVSSSSGLASSGSATNSQSAPSTTSIIESSTGSAASSSASSAASSISSAASSSASSVSSMASSMSSSMSSASQTSQSTSGSNTASGTAPSQTASGDSGAGRVAAGSALAFVAGALALAA</sequence>
<accession>A0A5C5FVV8</accession>
<dbReference type="OrthoDB" id="3362246at2759"/>
<evidence type="ECO:0000313" key="3">
    <source>
        <dbReference type="EMBL" id="TNY20835.1"/>
    </source>
</evidence>
<name>A0A5C5FVV8_9BASI</name>
<keyword evidence="4" id="KW-1185">Reference proteome</keyword>
<comment type="caution">
    <text evidence="3">The sequence shown here is derived from an EMBL/GenBank/DDBJ whole genome shotgun (WGS) entry which is preliminary data.</text>
</comment>
<evidence type="ECO:0000256" key="2">
    <source>
        <dbReference type="SAM" id="SignalP"/>
    </source>
</evidence>
<dbReference type="AlphaFoldDB" id="A0A5C5FVV8"/>
<dbReference type="Proteomes" id="UP000311382">
    <property type="component" value="Unassembled WGS sequence"/>
</dbReference>
<feature type="region of interest" description="Disordered" evidence="1">
    <location>
        <begin position="180"/>
        <end position="214"/>
    </location>
</feature>
<dbReference type="PANTHER" id="PTHR37487">
    <property type="entry name" value="CHROMOSOME 1, WHOLE GENOME SHOTGUN SEQUENCE"/>
    <property type="match status" value="1"/>
</dbReference>
<dbReference type="STRING" id="5288.A0A5C5FVV8"/>
<organism evidence="3 4">
    <name type="scientific">Rhodotorula diobovata</name>
    <dbReference type="NCBI Taxonomy" id="5288"/>
    <lineage>
        <taxon>Eukaryota</taxon>
        <taxon>Fungi</taxon>
        <taxon>Dikarya</taxon>
        <taxon>Basidiomycota</taxon>
        <taxon>Pucciniomycotina</taxon>
        <taxon>Microbotryomycetes</taxon>
        <taxon>Sporidiobolales</taxon>
        <taxon>Sporidiobolaceae</taxon>
        <taxon>Rhodotorula</taxon>
    </lineage>
</organism>